<protein>
    <submittedName>
        <fullName evidence="8">Amino acid permease 3</fullName>
    </submittedName>
</protein>
<comment type="caution">
    <text evidence="8">The sequence shown here is derived from an EMBL/GenBank/DDBJ whole genome shotgun (WGS) entry which is preliminary data.</text>
</comment>
<gene>
    <name evidence="8" type="ORF">NESM_000437300</name>
</gene>
<feature type="transmembrane region" description="Helical" evidence="6">
    <location>
        <begin position="449"/>
        <end position="475"/>
    </location>
</feature>
<dbReference type="GO" id="GO:0015179">
    <property type="term" value="F:L-amino acid transmembrane transporter activity"/>
    <property type="evidence" value="ECO:0007669"/>
    <property type="project" value="TreeGrafter"/>
</dbReference>
<dbReference type="InterPro" id="IPR013057">
    <property type="entry name" value="AA_transpt_TM"/>
</dbReference>
<feature type="domain" description="Amino acid transporter transmembrane" evidence="7">
    <location>
        <begin position="87"/>
        <end position="474"/>
    </location>
</feature>
<name>A0AAW0EN97_9TRYP</name>
<reference evidence="8 9" key="1">
    <citation type="journal article" date="2021" name="MBio">
        <title>A New Model Trypanosomatid, Novymonas esmeraldas: Genomic Perception of Its 'Candidatus Pandoraea novymonadis' Endosymbiont.</title>
        <authorList>
            <person name="Zakharova A."/>
            <person name="Saura A."/>
            <person name="Butenko A."/>
            <person name="Podesvova L."/>
            <person name="Warmusova S."/>
            <person name="Kostygov A.Y."/>
            <person name="Nenarokova A."/>
            <person name="Lukes J."/>
            <person name="Opperdoes F.R."/>
            <person name="Yurchenko V."/>
        </authorList>
    </citation>
    <scope>NUCLEOTIDE SEQUENCE [LARGE SCALE GENOMIC DNA]</scope>
    <source>
        <strain evidence="8 9">E262AT.01</strain>
    </source>
</reference>
<feature type="transmembrane region" description="Helical" evidence="6">
    <location>
        <begin position="155"/>
        <end position="181"/>
    </location>
</feature>
<evidence type="ECO:0000256" key="2">
    <source>
        <dbReference type="ARBA" id="ARBA00022692"/>
    </source>
</evidence>
<feature type="transmembrane region" description="Helical" evidence="6">
    <location>
        <begin position="201"/>
        <end position="219"/>
    </location>
</feature>
<keyword evidence="4 6" id="KW-0472">Membrane</keyword>
<accession>A0AAW0EN97</accession>
<dbReference type="PANTHER" id="PTHR22950">
    <property type="entry name" value="AMINO ACID TRANSPORTER"/>
    <property type="match status" value="1"/>
</dbReference>
<dbReference type="Pfam" id="PF01490">
    <property type="entry name" value="Aa_trans"/>
    <property type="match status" value="1"/>
</dbReference>
<evidence type="ECO:0000313" key="9">
    <source>
        <dbReference type="Proteomes" id="UP001430356"/>
    </source>
</evidence>
<feature type="transmembrane region" description="Helical" evidence="6">
    <location>
        <begin position="270"/>
        <end position="291"/>
    </location>
</feature>
<feature type="transmembrane region" description="Helical" evidence="6">
    <location>
        <begin position="347"/>
        <end position="367"/>
    </location>
</feature>
<evidence type="ECO:0000313" key="8">
    <source>
        <dbReference type="EMBL" id="KAK7195136.1"/>
    </source>
</evidence>
<organism evidence="8 9">
    <name type="scientific">Novymonas esmeraldas</name>
    <dbReference type="NCBI Taxonomy" id="1808958"/>
    <lineage>
        <taxon>Eukaryota</taxon>
        <taxon>Discoba</taxon>
        <taxon>Euglenozoa</taxon>
        <taxon>Kinetoplastea</taxon>
        <taxon>Metakinetoplastina</taxon>
        <taxon>Trypanosomatida</taxon>
        <taxon>Trypanosomatidae</taxon>
        <taxon>Novymonas</taxon>
    </lineage>
</organism>
<evidence type="ECO:0000256" key="5">
    <source>
        <dbReference type="SAM" id="MobiDB-lite"/>
    </source>
</evidence>
<feature type="region of interest" description="Disordered" evidence="5">
    <location>
        <begin position="1"/>
        <end position="56"/>
    </location>
</feature>
<dbReference type="EMBL" id="JAECZO010000048">
    <property type="protein sequence ID" value="KAK7195136.1"/>
    <property type="molecule type" value="Genomic_DNA"/>
</dbReference>
<dbReference type="GO" id="GO:0016020">
    <property type="term" value="C:membrane"/>
    <property type="evidence" value="ECO:0007669"/>
    <property type="project" value="UniProtKB-SubCell"/>
</dbReference>
<evidence type="ECO:0000256" key="4">
    <source>
        <dbReference type="ARBA" id="ARBA00023136"/>
    </source>
</evidence>
<proteinExistence type="predicted"/>
<sequence length="482" mass="52710">MSKPHNKPSSSEAQCGNLEEEFLTGAPMDHTPKEPVAKGDLPGARHLHGDDSSDEGVAVPAQKHWYTPIASAAQRIVPYGGLVSNCFSLGSVTLGGGIISMPHSFSTSGIMMAIIYLVVITALTVYTMTLMGFAIRKTGARTFEEMGDIVFGKGWGYFVGFVLALSCTGTAIAYVSAAGTLMTPILEKAPGTPEYLKTRNGNRMIVTLIWLFLLLPVVIPKRINSIRYVSVVGVTMVLYFVLTIIIHSSTNGMKKGMRDDMKYFTTGNQAVYGLSIFVFAYMCQGPVFSLSYEMTPRFSIRQLTIASVISMTVCMIFYILAGVFGYMDFAGETKGSILYNFDPVHQPYMMVAYIGMLVKICAAFAMNMIPIRNFLYACLKWDLDTTPYWKHSLVILAAAGVVLVAGLFIPSVNLAFGLVGSLCGGFIGFIFPAYFWMFSGNWSLKTVGIWHWLLTHTLIVVGVIAIVFGTVATIYSSFFDTN</sequence>
<evidence type="ECO:0000256" key="6">
    <source>
        <dbReference type="SAM" id="Phobius"/>
    </source>
</evidence>
<dbReference type="PANTHER" id="PTHR22950:SF702">
    <property type="entry name" value="AMINO ACID TRANSPORTER PROTEIN"/>
    <property type="match status" value="1"/>
</dbReference>
<evidence type="ECO:0000256" key="3">
    <source>
        <dbReference type="ARBA" id="ARBA00022989"/>
    </source>
</evidence>
<evidence type="ECO:0000259" key="7">
    <source>
        <dbReference type="Pfam" id="PF01490"/>
    </source>
</evidence>
<evidence type="ECO:0000256" key="1">
    <source>
        <dbReference type="ARBA" id="ARBA00004141"/>
    </source>
</evidence>
<feature type="transmembrane region" description="Helical" evidence="6">
    <location>
        <begin position="113"/>
        <end position="135"/>
    </location>
</feature>
<keyword evidence="3 6" id="KW-1133">Transmembrane helix</keyword>
<feature type="transmembrane region" description="Helical" evidence="6">
    <location>
        <begin position="388"/>
        <end position="409"/>
    </location>
</feature>
<feature type="transmembrane region" description="Helical" evidence="6">
    <location>
        <begin position="303"/>
        <end position="327"/>
    </location>
</feature>
<keyword evidence="2 6" id="KW-0812">Transmembrane</keyword>
<keyword evidence="9" id="KW-1185">Reference proteome</keyword>
<comment type="subcellular location">
    <subcellularLocation>
        <location evidence="1">Membrane</location>
        <topology evidence="1">Multi-pass membrane protein</topology>
    </subcellularLocation>
</comment>
<feature type="transmembrane region" description="Helical" evidence="6">
    <location>
        <begin position="415"/>
        <end position="437"/>
    </location>
</feature>
<dbReference type="Proteomes" id="UP001430356">
    <property type="component" value="Unassembled WGS sequence"/>
</dbReference>
<dbReference type="GO" id="GO:0005737">
    <property type="term" value="C:cytoplasm"/>
    <property type="evidence" value="ECO:0007669"/>
    <property type="project" value="TreeGrafter"/>
</dbReference>
<dbReference type="AlphaFoldDB" id="A0AAW0EN97"/>
<feature type="transmembrane region" description="Helical" evidence="6">
    <location>
        <begin position="82"/>
        <end position="101"/>
    </location>
</feature>
<feature type="transmembrane region" description="Helical" evidence="6">
    <location>
        <begin position="226"/>
        <end position="250"/>
    </location>
</feature>